<dbReference type="Proteomes" id="UP000015531">
    <property type="component" value="Unassembled WGS sequence"/>
</dbReference>
<dbReference type="PATRIC" id="fig|1331060.3.peg.1341"/>
<evidence type="ECO:0000313" key="2">
    <source>
        <dbReference type="Proteomes" id="UP000015531"/>
    </source>
</evidence>
<keyword evidence="2" id="KW-1185">Reference proteome</keyword>
<sequence length="50" mass="5507">MLNQVPRWHAMIARGAGEAQARTVIDYVAPVGEKEATVERIMGVVSHFLT</sequence>
<dbReference type="AlphaFoldDB" id="T0IXF5"/>
<gene>
    <name evidence="1" type="ORF">RLDS_07120</name>
</gene>
<comment type="caution">
    <text evidence="1">The sequence shown here is derived from an EMBL/GenBank/DDBJ whole genome shotgun (WGS) entry which is preliminary data.</text>
</comment>
<evidence type="ECO:0000313" key="1">
    <source>
        <dbReference type="EMBL" id="EQB16580.1"/>
    </source>
</evidence>
<name>T0IXF5_9SPHN</name>
<proteinExistence type="predicted"/>
<accession>T0IXF5</accession>
<organism evidence="1 2">
    <name type="scientific">Sphingobium lactosutens DS20</name>
    <dbReference type="NCBI Taxonomy" id="1331060"/>
    <lineage>
        <taxon>Bacteria</taxon>
        <taxon>Pseudomonadati</taxon>
        <taxon>Pseudomonadota</taxon>
        <taxon>Alphaproteobacteria</taxon>
        <taxon>Sphingomonadales</taxon>
        <taxon>Sphingomonadaceae</taxon>
        <taxon>Sphingobium</taxon>
    </lineage>
</organism>
<protein>
    <submittedName>
        <fullName evidence="1">Uncharacterized protein</fullName>
    </submittedName>
</protein>
<dbReference type="EMBL" id="ATDP01000075">
    <property type="protein sequence ID" value="EQB16580.1"/>
    <property type="molecule type" value="Genomic_DNA"/>
</dbReference>
<reference evidence="1 2" key="1">
    <citation type="journal article" date="2013" name="Genome Announc.">
        <title>Draft Genome Sequence of Sphingobium lactosutens Strain DS20T, Isolated from a Hexachlorocyclohexane Dumpsite.</title>
        <authorList>
            <person name="Kumar R."/>
            <person name="Dwivedi V."/>
            <person name="Negi V."/>
            <person name="Khurana J.P."/>
            <person name="Lal R."/>
        </authorList>
    </citation>
    <scope>NUCLEOTIDE SEQUENCE [LARGE SCALE GENOMIC DNA]</scope>
    <source>
        <strain evidence="1 2">DS20</strain>
    </source>
</reference>